<dbReference type="Pfam" id="PF00294">
    <property type="entry name" value="PfkB"/>
    <property type="match status" value="1"/>
</dbReference>
<dbReference type="SUPFAM" id="SSF46785">
    <property type="entry name" value="Winged helix' DNA-binding domain"/>
    <property type="match status" value="1"/>
</dbReference>
<dbReference type="Pfam" id="PF13412">
    <property type="entry name" value="HTH_24"/>
    <property type="match status" value="1"/>
</dbReference>
<evidence type="ECO:0000256" key="3">
    <source>
        <dbReference type="ARBA" id="ARBA00022723"/>
    </source>
</evidence>
<dbReference type="RefSeq" id="WP_353892695.1">
    <property type="nucleotide sequence ID" value="NZ_CP159485.1"/>
</dbReference>
<dbReference type="PANTHER" id="PTHR42909">
    <property type="entry name" value="ZGC:136858"/>
    <property type="match status" value="1"/>
</dbReference>
<dbReference type="InterPro" id="IPR011611">
    <property type="entry name" value="PfkB_dom"/>
</dbReference>
<dbReference type="GO" id="GO:0005737">
    <property type="term" value="C:cytoplasm"/>
    <property type="evidence" value="ECO:0007669"/>
    <property type="project" value="TreeGrafter"/>
</dbReference>
<evidence type="ECO:0000256" key="2">
    <source>
        <dbReference type="ARBA" id="ARBA00022679"/>
    </source>
</evidence>
<dbReference type="AlphaFoldDB" id="A0AAU8HRD9"/>
<dbReference type="InterPro" id="IPR011991">
    <property type="entry name" value="ArsR-like_HTH"/>
</dbReference>
<name>A0AAU8HRD9_9FIRM</name>
<evidence type="ECO:0000313" key="7">
    <source>
        <dbReference type="EMBL" id="XCI28118.1"/>
    </source>
</evidence>
<dbReference type="PROSITE" id="PS00584">
    <property type="entry name" value="PFKB_KINASES_2"/>
    <property type="match status" value="1"/>
</dbReference>
<feature type="domain" description="Carbohydrate kinase PfkB" evidence="6">
    <location>
        <begin position="61"/>
        <end position="353"/>
    </location>
</feature>
<evidence type="ECO:0000256" key="4">
    <source>
        <dbReference type="ARBA" id="ARBA00022777"/>
    </source>
</evidence>
<dbReference type="InterPro" id="IPR029056">
    <property type="entry name" value="Ribokinase-like"/>
</dbReference>
<proteinExistence type="inferred from homology"/>
<dbReference type="GO" id="GO:0016301">
    <property type="term" value="F:kinase activity"/>
    <property type="evidence" value="ECO:0007669"/>
    <property type="project" value="UniProtKB-KW"/>
</dbReference>
<dbReference type="PRINTS" id="PR00990">
    <property type="entry name" value="RIBOKINASE"/>
</dbReference>
<reference evidence="7" key="1">
    <citation type="journal article" date="2018" name="Antonie Van Leeuwenhoek">
        <title>Proteinivorax hydrogeniformans sp. nov., an anaerobic, haloalkaliphilic bacterium fermenting proteinaceous compounds with high hydrogen production.</title>
        <authorList>
            <person name="Boltyanskaya Y."/>
            <person name="Detkova E."/>
            <person name="Pimenov N."/>
            <person name="Kevbrin V."/>
        </authorList>
    </citation>
    <scope>NUCLEOTIDE SEQUENCE</scope>
    <source>
        <strain evidence="7">Z-710</strain>
    </source>
</reference>
<comment type="similarity">
    <text evidence="1 5">Belongs to the carbohydrate kinase PfkB family.</text>
</comment>
<dbReference type="GO" id="GO:0046872">
    <property type="term" value="F:metal ion binding"/>
    <property type="evidence" value="ECO:0007669"/>
    <property type="project" value="UniProtKB-KW"/>
</dbReference>
<gene>
    <name evidence="7" type="ORF">PRVXH_002064</name>
</gene>
<keyword evidence="2 5" id="KW-0808">Transferase</keyword>
<dbReference type="CDD" id="cd01941">
    <property type="entry name" value="YeiC_kinase_like"/>
    <property type="match status" value="1"/>
</dbReference>
<dbReference type="Gene3D" id="1.10.10.10">
    <property type="entry name" value="Winged helix-like DNA-binding domain superfamily/Winged helix DNA-binding domain"/>
    <property type="match status" value="1"/>
</dbReference>
<dbReference type="EMBL" id="CP159485">
    <property type="protein sequence ID" value="XCI28118.1"/>
    <property type="molecule type" value="Genomic_DNA"/>
</dbReference>
<protein>
    <submittedName>
        <fullName evidence="7">Carbohydrate kinase</fullName>
    </submittedName>
</protein>
<dbReference type="InterPro" id="IPR002139">
    <property type="entry name" value="Ribo/fructo_kinase"/>
</dbReference>
<dbReference type="PANTHER" id="PTHR42909:SF1">
    <property type="entry name" value="CARBOHYDRATE KINASE PFKB DOMAIN-CONTAINING PROTEIN"/>
    <property type="match status" value="1"/>
</dbReference>
<dbReference type="GO" id="GO:0004730">
    <property type="term" value="F:pseudouridylate synthase activity"/>
    <property type="evidence" value="ECO:0007669"/>
    <property type="project" value="TreeGrafter"/>
</dbReference>
<dbReference type="InterPro" id="IPR002173">
    <property type="entry name" value="Carboh/pur_kinase_PfkB_CS"/>
</dbReference>
<evidence type="ECO:0000256" key="5">
    <source>
        <dbReference type="RuleBase" id="RU003704"/>
    </source>
</evidence>
<sequence length="367" mass="40550">MARLTAREKEILKILYNEPMISQDELANRLELTRSAVAVHISNLIKKGFILGRGYVFNQQKRVVVVGGANYDIKGVASSVSCEMKTSNLGKIFTSIGGVGRNIAENLARLNTPTSLLSAVGRDKHGRAILDYSKEAGVDMTPVLQTAKYNSGTYMAFLNDKNDLQIGLADMDIIDVIDTQYIESNLPVLKNAKVIVCDTNLREDTLEYIAHQAQKLNCTFVVEPVSVEKARKVEKMLSYIDILTPNKEELEEICQFKLDGIKDYKRAGDMLLNRGVKILLLKLGEKGLFLYSKDYTEIIPSKAKEIIDVTGGGDSLVGGFIAAYYKGLPLDQCAKIASACAALTLKTNDTVSPELSWEKLKIELKED</sequence>
<keyword evidence="3" id="KW-0479">Metal-binding</keyword>
<evidence type="ECO:0000259" key="6">
    <source>
        <dbReference type="Pfam" id="PF00294"/>
    </source>
</evidence>
<dbReference type="InterPro" id="IPR036390">
    <property type="entry name" value="WH_DNA-bd_sf"/>
</dbReference>
<dbReference type="CDD" id="cd00090">
    <property type="entry name" value="HTH_ARSR"/>
    <property type="match status" value="1"/>
</dbReference>
<dbReference type="GO" id="GO:0016798">
    <property type="term" value="F:hydrolase activity, acting on glycosyl bonds"/>
    <property type="evidence" value="ECO:0007669"/>
    <property type="project" value="TreeGrafter"/>
</dbReference>
<dbReference type="InterPro" id="IPR036388">
    <property type="entry name" value="WH-like_DNA-bd_sf"/>
</dbReference>
<evidence type="ECO:0000256" key="1">
    <source>
        <dbReference type="ARBA" id="ARBA00010688"/>
    </source>
</evidence>
<dbReference type="SUPFAM" id="SSF53613">
    <property type="entry name" value="Ribokinase-like"/>
    <property type="match status" value="1"/>
</dbReference>
<dbReference type="Gene3D" id="3.40.1190.20">
    <property type="match status" value="1"/>
</dbReference>
<organism evidence="7">
    <name type="scientific">Proteinivorax hydrogeniformans</name>
    <dbReference type="NCBI Taxonomy" id="1826727"/>
    <lineage>
        <taxon>Bacteria</taxon>
        <taxon>Bacillati</taxon>
        <taxon>Bacillota</taxon>
        <taxon>Clostridia</taxon>
        <taxon>Eubacteriales</taxon>
        <taxon>Proteinivoracaceae</taxon>
        <taxon>Proteinivorax</taxon>
    </lineage>
</organism>
<accession>A0AAU8HRD9</accession>
<reference evidence="7" key="2">
    <citation type="submission" date="2024-06" db="EMBL/GenBank/DDBJ databases">
        <authorList>
            <person name="Petrova K.O."/>
            <person name="Toshchakov S.V."/>
            <person name="Boltjanskaja Y.V."/>
            <person name="Kevbrin V.V."/>
        </authorList>
    </citation>
    <scope>NUCLEOTIDE SEQUENCE</scope>
    <source>
        <strain evidence="7">Z-710</strain>
    </source>
</reference>
<keyword evidence="4 5" id="KW-0418">Kinase</keyword>